<dbReference type="Gene3D" id="1.10.1370.20">
    <property type="entry name" value="Oligoendopeptidase f, C-terminal domain"/>
    <property type="match status" value="1"/>
</dbReference>
<dbReference type="InterPro" id="IPR001567">
    <property type="entry name" value="Pept_M3A_M3B_dom"/>
</dbReference>
<dbReference type="Pfam" id="PF08439">
    <property type="entry name" value="Peptidase_M3_N"/>
    <property type="match status" value="1"/>
</dbReference>
<reference evidence="9 10" key="1">
    <citation type="submission" date="2019-08" db="EMBL/GenBank/DDBJ databases">
        <title>In-depth cultivation of the pig gut microbiome towards novel bacterial diversity and tailored functional studies.</title>
        <authorList>
            <person name="Wylensek D."/>
            <person name="Hitch T.C.A."/>
            <person name="Clavel T."/>
        </authorList>
    </citation>
    <scope>NUCLEOTIDE SEQUENCE [LARGE SCALE GENOMIC DNA]</scope>
    <source>
        <strain evidence="9 10">NM-380-WT-3C1</strain>
    </source>
</reference>
<dbReference type="Proteomes" id="UP000460549">
    <property type="component" value="Unassembled WGS sequence"/>
</dbReference>
<evidence type="ECO:0000256" key="1">
    <source>
        <dbReference type="ARBA" id="ARBA00022670"/>
    </source>
</evidence>
<dbReference type="CDD" id="cd09607">
    <property type="entry name" value="M3B_PepF"/>
    <property type="match status" value="1"/>
</dbReference>
<dbReference type="RefSeq" id="WP_154425331.1">
    <property type="nucleotide sequence ID" value="NZ_VUNN01000010.1"/>
</dbReference>
<evidence type="ECO:0000313" key="10">
    <source>
        <dbReference type="Proteomes" id="UP000460549"/>
    </source>
</evidence>
<dbReference type="GO" id="GO:0004222">
    <property type="term" value="F:metalloendopeptidase activity"/>
    <property type="evidence" value="ECO:0007669"/>
    <property type="project" value="InterPro"/>
</dbReference>
<protein>
    <submittedName>
        <fullName evidence="9">M3 family oligoendopeptidase</fullName>
    </submittedName>
</protein>
<evidence type="ECO:0000256" key="4">
    <source>
        <dbReference type="ARBA" id="ARBA00022833"/>
    </source>
</evidence>
<dbReference type="InterPro" id="IPR001333">
    <property type="entry name" value="Peptidase_M32_Taq"/>
</dbReference>
<dbReference type="PANTHER" id="PTHR34217:SF1">
    <property type="entry name" value="CARBOXYPEPTIDASE 1"/>
    <property type="match status" value="1"/>
</dbReference>
<feature type="domain" description="Peptidase M3A/M3B catalytic" evidence="7">
    <location>
        <begin position="181"/>
        <end position="556"/>
    </location>
</feature>
<dbReference type="EMBL" id="VUNN01000010">
    <property type="protein sequence ID" value="MSU06358.1"/>
    <property type="molecule type" value="Genomic_DNA"/>
</dbReference>
<comment type="similarity">
    <text evidence="6">Belongs to the peptidase M3 family.</text>
</comment>
<sequence length="570" mass="64313">MSKNNLPHWDLTPIYKGVDTPDFISDLEKVVTLSSKLKSDIEAHKSLYDIVTALNEIITIQSTLNSYANAILTTDTSNSSYIKAVGSVEEALLKFQEAEDLFVSKIKDYQNEFSDPRLKDYSYILNEYLVESTHQMSLAEEALAADLARSGVGAFERLYDSVSSSICDNDKTVIQLRNDATNPNREIRKASYEREKRVWKEHENAFAASLNSIKGTVLTLEKRRGWADPLEHSASQARVSVKALNALIKTLENNRDMFAKYFNIKAKLLGIDKLAWYDLFAPVGSLTKKYTFEQAKEIIIKCYSAFDPRMGAFAKKAFDENWIDAEPRKGKVGGAYDTSMLKVKQSRILSNFDGSYDSVSTLAHELGHAYHDSVVMEMPALLSDYPMTVAETASIFAETIVFDAILKDASDEESVTLIESYVGSCAQVCVDILSRFYFERSVFEKRKDGELTPDEFTSLMIQAQENSYGDAVVDKHERMWEAKGHYYSSSFSFYNYPYAFGQLFALGLYAAKDKTENFNDKYREILKLTGSTSANNVALSAGCDIETEEFWQEGMNFISTLIERLGSYCK</sequence>
<dbReference type="Pfam" id="PF01432">
    <property type="entry name" value="Peptidase_M3"/>
    <property type="match status" value="1"/>
</dbReference>
<dbReference type="SUPFAM" id="SSF55486">
    <property type="entry name" value="Metalloproteases ('zincins'), catalytic domain"/>
    <property type="match status" value="1"/>
</dbReference>
<evidence type="ECO:0000256" key="3">
    <source>
        <dbReference type="ARBA" id="ARBA00022801"/>
    </source>
</evidence>
<feature type="domain" description="Oligopeptidase F N-terminal" evidence="8">
    <location>
        <begin position="114"/>
        <end position="165"/>
    </location>
</feature>
<dbReference type="AlphaFoldDB" id="A0A7X2PCK1"/>
<dbReference type="GO" id="GO:0046872">
    <property type="term" value="F:metal ion binding"/>
    <property type="evidence" value="ECO:0007669"/>
    <property type="project" value="UniProtKB-UniRule"/>
</dbReference>
<comment type="caution">
    <text evidence="9">The sequence shown here is derived from an EMBL/GenBank/DDBJ whole genome shotgun (WGS) entry which is preliminary data.</text>
</comment>
<dbReference type="InterPro" id="IPR013647">
    <property type="entry name" value="OligopepF_N_dom"/>
</dbReference>
<name>A0A7X2PCK1_9SPIO</name>
<keyword evidence="3 6" id="KW-0378">Hydrolase</keyword>
<dbReference type="GO" id="GO:0006508">
    <property type="term" value="P:proteolysis"/>
    <property type="evidence" value="ECO:0007669"/>
    <property type="project" value="UniProtKB-KW"/>
</dbReference>
<organism evidence="9 10">
    <name type="scientific">Bullifex porci</name>
    <dbReference type="NCBI Taxonomy" id="2606638"/>
    <lineage>
        <taxon>Bacteria</taxon>
        <taxon>Pseudomonadati</taxon>
        <taxon>Spirochaetota</taxon>
        <taxon>Spirochaetia</taxon>
        <taxon>Spirochaetales</taxon>
        <taxon>Spirochaetaceae</taxon>
        <taxon>Bullifex</taxon>
    </lineage>
</organism>
<dbReference type="NCBIfam" id="TIGR02290">
    <property type="entry name" value="M3_fam_3"/>
    <property type="match status" value="1"/>
</dbReference>
<evidence type="ECO:0000259" key="7">
    <source>
        <dbReference type="Pfam" id="PF01432"/>
    </source>
</evidence>
<dbReference type="InterPro" id="IPR042088">
    <property type="entry name" value="OligoPept_F_C"/>
</dbReference>
<evidence type="ECO:0000256" key="2">
    <source>
        <dbReference type="ARBA" id="ARBA00022723"/>
    </source>
</evidence>
<keyword evidence="10" id="KW-1185">Reference proteome</keyword>
<accession>A0A7X2PCK1</accession>
<evidence type="ECO:0000313" key="9">
    <source>
        <dbReference type="EMBL" id="MSU06358.1"/>
    </source>
</evidence>
<dbReference type="GO" id="GO:0004181">
    <property type="term" value="F:metallocarboxypeptidase activity"/>
    <property type="evidence" value="ECO:0007669"/>
    <property type="project" value="InterPro"/>
</dbReference>
<keyword evidence="2 6" id="KW-0479">Metal-binding</keyword>
<evidence type="ECO:0000259" key="8">
    <source>
        <dbReference type="Pfam" id="PF08439"/>
    </source>
</evidence>
<keyword evidence="1 6" id="KW-0645">Protease</keyword>
<dbReference type="InterPro" id="IPR011977">
    <property type="entry name" value="Pept_M3B_clade3"/>
</dbReference>
<evidence type="ECO:0000256" key="5">
    <source>
        <dbReference type="ARBA" id="ARBA00023049"/>
    </source>
</evidence>
<proteinExistence type="inferred from homology"/>
<keyword evidence="5 6" id="KW-0482">Metalloprotease</keyword>
<keyword evidence="4 6" id="KW-0862">Zinc</keyword>
<gene>
    <name evidence="9" type="ORF">FYJ80_06135</name>
</gene>
<dbReference type="Gene3D" id="1.20.140.70">
    <property type="entry name" value="Oligopeptidase f, N-terminal domain"/>
    <property type="match status" value="1"/>
</dbReference>
<dbReference type="PANTHER" id="PTHR34217">
    <property type="entry name" value="METAL-DEPENDENT CARBOXYPEPTIDASE"/>
    <property type="match status" value="1"/>
</dbReference>
<evidence type="ECO:0000256" key="6">
    <source>
        <dbReference type="RuleBase" id="RU003435"/>
    </source>
</evidence>
<dbReference type="InterPro" id="IPR034006">
    <property type="entry name" value="M3B_PepF_2"/>
</dbReference>
<comment type="cofactor">
    <cofactor evidence="6">
        <name>Zn(2+)</name>
        <dbReference type="ChEBI" id="CHEBI:29105"/>
    </cofactor>
    <text evidence="6">Binds 1 zinc ion.</text>
</comment>